<name>A0ABX6MQ90_9HYPH</name>
<evidence type="ECO:0000313" key="2">
    <source>
        <dbReference type="EMBL" id="QJF01517.1"/>
    </source>
</evidence>
<evidence type="ECO:0000256" key="1">
    <source>
        <dbReference type="SAM" id="Phobius"/>
    </source>
</evidence>
<reference evidence="2 3" key="1">
    <citation type="submission" date="2020-04" db="EMBL/GenBank/DDBJ databases">
        <title>Mesorhizobium japonicum R7A epigenetic regulation of quorum sensing and ICE transfer.</title>
        <authorList>
            <person name="Ramsay J.P."/>
            <person name="Colombi E."/>
            <person name="Perry B.J."/>
            <person name="Staltari A."/>
        </authorList>
    </citation>
    <scope>NUCLEOTIDE SEQUENCE [LARGE SCALE GENOMIC DNA]</scope>
    <source>
        <strain evidence="2 3">R7A</strain>
    </source>
</reference>
<accession>A0ABX6MQ90</accession>
<protein>
    <submittedName>
        <fullName evidence="2">Uncharacterized protein</fullName>
    </submittedName>
</protein>
<keyword evidence="1" id="KW-0812">Transmembrane</keyword>
<gene>
    <name evidence="2" type="ORF">R7A2020_11555</name>
</gene>
<organism evidence="2 3">
    <name type="scientific">Mesorhizobium japonicum R7A</name>
    <dbReference type="NCBI Taxonomy" id="935547"/>
    <lineage>
        <taxon>Bacteria</taxon>
        <taxon>Pseudomonadati</taxon>
        <taxon>Pseudomonadota</taxon>
        <taxon>Alphaproteobacteria</taxon>
        <taxon>Hyphomicrobiales</taxon>
        <taxon>Phyllobacteriaceae</taxon>
        <taxon>Mesorhizobium</taxon>
    </lineage>
</organism>
<evidence type="ECO:0000313" key="3">
    <source>
        <dbReference type="Proteomes" id="UP000500892"/>
    </source>
</evidence>
<keyword evidence="1" id="KW-1133">Transmembrane helix</keyword>
<proteinExistence type="predicted"/>
<feature type="transmembrane region" description="Helical" evidence="1">
    <location>
        <begin position="88"/>
        <end position="113"/>
    </location>
</feature>
<feature type="transmembrane region" description="Helical" evidence="1">
    <location>
        <begin position="51"/>
        <end position="76"/>
    </location>
</feature>
<dbReference type="Proteomes" id="UP000500892">
    <property type="component" value="Chromosome"/>
</dbReference>
<sequence>MSITFASRKTRIAFPQNAQAFILREKRRLHNRRNYAHCLPMGYLGKCFHRAFAGSVLFTDKVSIVGGVLAPAIFFARGEAMDSAYQGYVAWTILAVVGGGIALRLVTAPYFMWKDDQKEIAELRKTITNTSVKRRQFFEETFLAERANLAKSMVKFTVVDLPIIQLATVNPDAELKPLTEVAALFLADSHFKRYWGNFCSGFRWAIEGSKFMVEAGAKIPEEQKREVATRIIYDLAAMKASAEALVAILTEDLQHSEDYQKKIDELQITYSHLDREILPGTRWDLPSSLSTPNTASDEQ</sequence>
<keyword evidence="3" id="KW-1185">Reference proteome</keyword>
<dbReference type="EMBL" id="CP051772">
    <property type="protein sequence ID" value="QJF01517.1"/>
    <property type="molecule type" value="Genomic_DNA"/>
</dbReference>
<dbReference type="RefSeq" id="WP_141245608.1">
    <property type="nucleotide sequence ID" value="NZ_CP033366.1"/>
</dbReference>
<keyword evidence="1" id="KW-0472">Membrane</keyword>